<proteinExistence type="predicted"/>
<dbReference type="Pfam" id="PF13472">
    <property type="entry name" value="Lipase_GDSL_2"/>
    <property type="match status" value="1"/>
</dbReference>
<dbReference type="EMBL" id="MAAO01000015">
    <property type="protein sequence ID" value="OUR93727.1"/>
    <property type="molecule type" value="Genomic_DNA"/>
</dbReference>
<feature type="domain" description="SGNH hydrolase-type esterase" evidence="2">
    <location>
        <begin position="90"/>
        <end position="317"/>
    </location>
</feature>
<dbReference type="Proteomes" id="UP000196531">
    <property type="component" value="Unassembled WGS sequence"/>
</dbReference>
<keyword evidence="1" id="KW-0812">Transmembrane</keyword>
<organism evidence="3 4">
    <name type="scientific">Halobacteriovorax marinus</name>
    <dbReference type="NCBI Taxonomy" id="97084"/>
    <lineage>
        <taxon>Bacteria</taxon>
        <taxon>Pseudomonadati</taxon>
        <taxon>Bdellovibrionota</taxon>
        <taxon>Bacteriovoracia</taxon>
        <taxon>Bacteriovoracales</taxon>
        <taxon>Halobacteriovoraceae</taxon>
        <taxon>Halobacteriovorax</taxon>
    </lineage>
</organism>
<accession>A0A1Y5F871</accession>
<dbReference type="InterPro" id="IPR013830">
    <property type="entry name" value="SGNH_hydro"/>
</dbReference>
<dbReference type="AlphaFoldDB" id="A0A1Y5F871"/>
<dbReference type="GO" id="GO:0016788">
    <property type="term" value="F:hydrolase activity, acting on ester bonds"/>
    <property type="evidence" value="ECO:0007669"/>
    <property type="project" value="UniProtKB-ARBA"/>
</dbReference>
<protein>
    <recommendedName>
        <fullName evidence="2">SGNH hydrolase-type esterase domain-containing protein</fullName>
    </recommendedName>
</protein>
<sequence length="332" mass="38496">MKKKEVLISLLFSTLLIVLIEFCSFLIYKPGHLDSINKILLEDKDKLWKVKNNYSANFFGEVANTDSDGFRKTTSEERWKTAKIKLAVMGASPSFGWGVKDSESYSSLLGEKLPNSVSVKNFSQIGYSSFQGHKLLKEVLKWKPTHIIFTYVINDLDYYRFFYGQNLHDSEVKTSSANIIMIRNFIKELYTPKLILSLFPKRHVDNSELRKTRVPLKSYLNNYRSMVEISKKNGIVPILVKFPVNLPTNNRFKNNKRKEENSLIAKRSLNYNNELERFSKEKGLQLIDLVKVRDSSKEYLFLDPNGDTIHPNILGHTLFAEEIFKYLSKNVL</sequence>
<gene>
    <name evidence="3" type="ORF">A9Q84_19895</name>
</gene>
<feature type="transmembrane region" description="Helical" evidence="1">
    <location>
        <begin position="6"/>
        <end position="28"/>
    </location>
</feature>
<evidence type="ECO:0000313" key="3">
    <source>
        <dbReference type="EMBL" id="OUR93727.1"/>
    </source>
</evidence>
<evidence type="ECO:0000259" key="2">
    <source>
        <dbReference type="Pfam" id="PF13472"/>
    </source>
</evidence>
<dbReference type="InterPro" id="IPR036514">
    <property type="entry name" value="SGNH_hydro_sf"/>
</dbReference>
<evidence type="ECO:0000313" key="4">
    <source>
        <dbReference type="Proteomes" id="UP000196531"/>
    </source>
</evidence>
<reference evidence="4" key="1">
    <citation type="journal article" date="2017" name="Proc. Natl. Acad. Sci. U.S.A.">
        <title>Simulation of Deepwater Horizon oil plume reveals substrate specialization within a complex community of hydrocarbon-degraders.</title>
        <authorList>
            <person name="Hu P."/>
            <person name="Dubinsky E.A."/>
            <person name="Probst A.J."/>
            <person name="Wang J."/>
            <person name="Sieber C.M.K."/>
            <person name="Tom L.M."/>
            <person name="Gardinali P."/>
            <person name="Banfield J.F."/>
            <person name="Atlas R.M."/>
            <person name="Andersen G.L."/>
        </authorList>
    </citation>
    <scope>NUCLEOTIDE SEQUENCE [LARGE SCALE GENOMIC DNA]</scope>
</reference>
<dbReference type="Gene3D" id="3.40.50.1110">
    <property type="entry name" value="SGNH hydrolase"/>
    <property type="match status" value="1"/>
</dbReference>
<dbReference type="SUPFAM" id="SSF52266">
    <property type="entry name" value="SGNH hydrolase"/>
    <property type="match status" value="1"/>
</dbReference>
<keyword evidence="1" id="KW-0472">Membrane</keyword>
<comment type="caution">
    <text evidence="3">The sequence shown here is derived from an EMBL/GenBank/DDBJ whole genome shotgun (WGS) entry which is preliminary data.</text>
</comment>
<name>A0A1Y5F871_9BACT</name>
<keyword evidence="1" id="KW-1133">Transmembrane helix</keyword>
<evidence type="ECO:0000256" key="1">
    <source>
        <dbReference type="SAM" id="Phobius"/>
    </source>
</evidence>